<reference evidence="2" key="1">
    <citation type="submission" date="2016-10" db="EMBL/GenBank/DDBJ databases">
        <authorList>
            <person name="Varghese N."/>
            <person name="Submissions S."/>
        </authorList>
    </citation>
    <scope>NUCLEOTIDE SEQUENCE [LARGE SCALE GENOMIC DNA]</scope>
    <source>
        <strain evidence="2">LMG 26416</strain>
    </source>
</reference>
<keyword evidence="2" id="KW-1185">Reference proteome</keyword>
<sequence length="109" mass="11665">MLDAEIAAILLNRREPDDQAAADLLREGNLHFIVEKGGLGPVAAAGCAPLRVECLLFADGSRAFRVGSDGADLHWSRWSVVEPFQHAAAIADAIMEQARSADAARWARG</sequence>
<dbReference type="OrthoDB" id="9019816at2"/>
<gene>
    <name evidence="1" type="ORF">SAMN05192542_10147</name>
</gene>
<evidence type="ECO:0000313" key="1">
    <source>
        <dbReference type="EMBL" id="SEK18642.1"/>
    </source>
</evidence>
<dbReference type="RefSeq" id="WP_090552926.1">
    <property type="nucleotide sequence ID" value="NZ_FNSR01000003.1"/>
</dbReference>
<protein>
    <submittedName>
        <fullName evidence="1">Uncharacterized protein</fullName>
    </submittedName>
</protein>
<dbReference type="AlphaFoldDB" id="A0A1H7F2W3"/>
<dbReference type="Proteomes" id="UP000199120">
    <property type="component" value="Unassembled WGS sequence"/>
</dbReference>
<accession>A0A1H7F2W3</accession>
<organism evidence="1 2">
    <name type="scientific">Paraburkholderia caballeronis</name>
    <dbReference type="NCBI Taxonomy" id="416943"/>
    <lineage>
        <taxon>Bacteria</taxon>
        <taxon>Pseudomonadati</taxon>
        <taxon>Pseudomonadota</taxon>
        <taxon>Betaproteobacteria</taxon>
        <taxon>Burkholderiales</taxon>
        <taxon>Burkholderiaceae</taxon>
        <taxon>Paraburkholderia</taxon>
    </lineage>
</organism>
<evidence type="ECO:0000313" key="2">
    <source>
        <dbReference type="Proteomes" id="UP000199120"/>
    </source>
</evidence>
<dbReference type="EMBL" id="FOAJ01000001">
    <property type="protein sequence ID" value="SEK18642.1"/>
    <property type="molecule type" value="Genomic_DNA"/>
</dbReference>
<proteinExistence type="predicted"/>
<name>A0A1H7F2W3_9BURK</name>